<comment type="caution">
    <text evidence="1">The sequence shown here is derived from an EMBL/GenBank/DDBJ whole genome shotgun (WGS) entry which is preliminary data.</text>
</comment>
<evidence type="ECO:0000313" key="1">
    <source>
        <dbReference type="EMBL" id="CAH8385276.1"/>
    </source>
</evidence>
<gene>
    <name evidence="1" type="ORF">ERUC_LOCUS37759</name>
</gene>
<name>A0ABC8LNG2_ERUVS</name>
<evidence type="ECO:0000313" key="2">
    <source>
        <dbReference type="Proteomes" id="UP001642260"/>
    </source>
</evidence>
<dbReference type="AlphaFoldDB" id="A0ABC8LNG2"/>
<dbReference type="EMBL" id="CAKOAT010659598">
    <property type="protein sequence ID" value="CAH8385276.1"/>
    <property type="molecule type" value="Genomic_DNA"/>
</dbReference>
<keyword evidence="2" id="KW-1185">Reference proteome</keyword>
<organism evidence="1 2">
    <name type="scientific">Eruca vesicaria subsp. sativa</name>
    <name type="common">Garden rocket</name>
    <name type="synonym">Eruca sativa</name>
    <dbReference type="NCBI Taxonomy" id="29727"/>
    <lineage>
        <taxon>Eukaryota</taxon>
        <taxon>Viridiplantae</taxon>
        <taxon>Streptophyta</taxon>
        <taxon>Embryophyta</taxon>
        <taxon>Tracheophyta</taxon>
        <taxon>Spermatophyta</taxon>
        <taxon>Magnoliopsida</taxon>
        <taxon>eudicotyledons</taxon>
        <taxon>Gunneridae</taxon>
        <taxon>Pentapetalae</taxon>
        <taxon>rosids</taxon>
        <taxon>malvids</taxon>
        <taxon>Brassicales</taxon>
        <taxon>Brassicaceae</taxon>
        <taxon>Brassiceae</taxon>
        <taxon>Eruca</taxon>
    </lineage>
</organism>
<proteinExistence type="predicted"/>
<accession>A0ABC8LNG2</accession>
<reference evidence="1 2" key="1">
    <citation type="submission" date="2022-03" db="EMBL/GenBank/DDBJ databases">
        <authorList>
            <person name="Macdonald S."/>
            <person name="Ahmed S."/>
            <person name="Newling K."/>
        </authorList>
    </citation>
    <scope>NUCLEOTIDE SEQUENCE [LARGE SCALE GENOMIC DNA]</scope>
</reference>
<sequence>MRTSQASVHNPGDEPTRITGVKRYINEGCADGDSWKLKFSVSFLREENIKDSTAFVRKKPPKRPKKRQ</sequence>
<dbReference type="Proteomes" id="UP001642260">
    <property type="component" value="Unassembled WGS sequence"/>
</dbReference>
<protein>
    <submittedName>
        <fullName evidence="1">Uncharacterized protein</fullName>
    </submittedName>
</protein>